<evidence type="ECO:0000313" key="3">
    <source>
        <dbReference type="Proteomes" id="UP000824007"/>
    </source>
</evidence>
<dbReference type="Pfam" id="PF13412">
    <property type="entry name" value="HTH_24"/>
    <property type="match status" value="1"/>
</dbReference>
<reference evidence="2" key="1">
    <citation type="journal article" date="2021" name="PeerJ">
        <title>Extensive microbial diversity within the chicken gut microbiome revealed by metagenomics and culture.</title>
        <authorList>
            <person name="Gilroy R."/>
            <person name="Ravi A."/>
            <person name="Getino M."/>
            <person name="Pursley I."/>
            <person name="Horton D.L."/>
            <person name="Alikhan N.F."/>
            <person name="Baker D."/>
            <person name="Gharbi K."/>
            <person name="Hall N."/>
            <person name="Watson M."/>
            <person name="Adriaenssens E.M."/>
            <person name="Foster-Nyarko E."/>
            <person name="Jarju S."/>
            <person name="Secka A."/>
            <person name="Antonio M."/>
            <person name="Oren A."/>
            <person name="Chaudhuri R.R."/>
            <person name="La Ragione R."/>
            <person name="Hildebrand F."/>
            <person name="Pallen M.J."/>
        </authorList>
    </citation>
    <scope>NUCLEOTIDE SEQUENCE</scope>
    <source>
        <strain evidence="2">ChiSxjej3B15-24422</strain>
    </source>
</reference>
<dbReference type="Gene3D" id="1.10.10.10">
    <property type="entry name" value="Winged helix-like DNA-binding domain superfamily/Winged helix DNA-binding domain"/>
    <property type="match status" value="1"/>
</dbReference>
<comment type="caution">
    <text evidence="2">The sequence shown here is derived from an EMBL/GenBank/DDBJ whole genome shotgun (WGS) entry which is preliminary data.</text>
</comment>
<gene>
    <name evidence="2" type="ORF">H9831_00525</name>
</gene>
<sequence>MIRTERSCLLIFLQNRRRKTGEEKQAKKTGEEKQAKKNGRRKQAKKTDDNIKKILLYLEKNGEAKTKDISACLGLSSSRTRALLSEMENIEALGTNTNRRYRLKEQD</sequence>
<reference evidence="2" key="2">
    <citation type="submission" date="2021-04" db="EMBL/GenBank/DDBJ databases">
        <authorList>
            <person name="Gilroy R."/>
        </authorList>
    </citation>
    <scope>NUCLEOTIDE SEQUENCE</scope>
    <source>
        <strain evidence="2">ChiSxjej3B15-24422</strain>
    </source>
</reference>
<dbReference type="EMBL" id="DXDD01000005">
    <property type="protein sequence ID" value="HIY59160.1"/>
    <property type="molecule type" value="Genomic_DNA"/>
</dbReference>
<protein>
    <submittedName>
        <fullName evidence="2">Winged helix-turn-helix transcriptional regulator</fullName>
    </submittedName>
</protein>
<feature type="region of interest" description="Disordered" evidence="1">
    <location>
        <begin position="18"/>
        <end position="47"/>
    </location>
</feature>
<dbReference type="InterPro" id="IPR036390">
    <property type="entry name" value="WH_DNA-bd_sf"/>
</dbReference>
<organism evidence="2 3">
    <name type="scientific">Candidatus Eisenbergiella pullistercoris</name>
    <dbReference type="NCBI Taxonomy" id="2838555"/>
    <lineage>
        <taxon>Bacteria</taxon>
        <taxon>Bacillati</taxon>
        <taxon>Bacillota</taxon>
        <taxon>Clostridia</taxon>
        <taxon>Lachnospirales</taxon>
        <taxon>Lachnospiraceae</taxon>
        <taxon>Eisenbergiella</taxon>
    </lineage>
</organism>
<feature type="compositionally biased region" description="Basic and acidic residues" evidence="1">
    <location>
        <begin position="20"/>
        <end position="35"/>
    </location>
</feature>
<name>A0A9D1YLT8_9FIRM</name>
<proteinExistence type="predicted"/>
<dbReference type="InterPro" id="IPR036388">
    <property type="entry name" value="WH-like_DNA-bd_sf"/>
</dbReference>
<dbReference type="Proteomes" id="UP000824007">
    <property type="component" value="Unassembled WGS sequence"/>
</dbReference>
<accession>A0A9D1YLT8</accession>
<dbReference type="SUPFAM" id="SSF46785">
    <property type="entry name" value="Winged helix' DNA-binding domain"/>
    <property type="match status" value="1"/>
</dbReference>
<evidence type="ECO:0000313" key="2">
    <source>
        <dbReference type="EMBL" id="HIY59160.1"/>
    </source>
</evidence>
<dbReference type="AlphaFoldDB" id="A0A9D1YLT8"/>
<evidence type="ECO:0000256" key="1">
    <source>
        <dbReference type="SAM" id="MobiDB-lite"/>
    </source>
</evidence>